<proteinExistence type="predicted"/>
<dbReference type="GO" id="GO:0005524">
    <property type="term" value="F:ATP binding"/>
    <property type="evidence" value="ECO:0007669"/>
    <property type="project" value="UniProtKB-KW"/>
</dbReference>
<sequence>MSGNIQNSELFKFFNENSIKVVDFETKKETLKDIYLNRSK</sequence>
<gene>
    <name evidence="1" type="ORF">SAMEA104154639_00918</name>
</gene>
<organism evidence="1 2">
    <name type="scientific">Streptococcus pneumoniae</name>
    <dbReference type="NCBI Taxonomy" id="1313"/>
    <lineage>
        <taxon>Bacteria</taxon>
        <taxon>Bacillati</taxon>
        <taxon>Bacillota</taxon>
        <taxon>Bacilli</taxon>
        <taxon>Lactobacillales</taxon>
        <taxon>Streptococcaceae</taxon>
        <taxon>Streptococcus</taxon>
    </lineage>
</organism>
<dbReference type="EMBL" id="CABBZR010000004">
    <property type="protein sequence ID" value="VSJ51893.1"/>
    <property type="molecule type" value="Genomic_DNA"/>
</dbReference>
<accession>A0A0B7LN39</accession>
<keyword evidence="1" id="KW-0547">Nucleotide-binding</keyword>
<dbReference type="AlphaFoldDB" id="A0A0B7LN39"/>
<protein>
    <submittedName>
        <fullName evidence="1">ABC transporter ATP-binding protein</fullName>
    </submittedName>
</protein>
<evidence type="ECO:0000313" key="1">
    <source>
        <dbReference type="EMBL" id="VSJ51893.1"/>
    </source>
</evidence>
<keyword evidence="1" id="KW-0067">ATP-binding</keyword>
<dbReference type="RefSeq" id="WP_000016384.1">
    <property type="nucleotide sequence ID" value="NZ_FHOB01000011.1"/>
</dbReference>
<dbReference type="Proteomes" id="UP000314170">
    <property type="component" value="Unassembled WGS sequence"/>
</dbReference>
<evidence type="ECO:0000313" key="2">
    <source>
        <dbReference type="Proteomes" id="UP000314170"/>
    </source>
</evidence>
<name>A0A0B7LN39_STREE</name>
<reference evidence="1 2" key="1">
    <citation type="submission" date="2019-04" db="EMBL/GenBank/DDBJ databases">
        <authorList>
            <consortium name="Pathogen Informatics"/>
        </authorList>
    </citation>
    <scope>NUCLEOTIDE SEQUENCE [LARGE SCALE GENOMIC DNA]</scope>
    <source>
        <strain evidence="1 2">GPSC38</strain>
    </source>
</reference>